<sequence>MARTREFDEEEAFEKALEVFWLKGLRGTTMLDLAQATGVQRGSLYHAYGDKEEVFVQAFGRYASAFLADAGKALARPDLREALSSFFDVSIRTITKGTPQRGCLSTRTAFDLDAASPRVAQALKAMLDELAAIVLAALDTEERKSQLNVSPEEATSLIVATTRALGVLERVYTDRKTLRRTASALVNALLRV</sequence>
<dbReference type="Pfam" id="PF16925">
    <property type="entry name" value="TetR_C_13"/>
    <property type="match status" value="1"/>
</dbReference>
<keyword evidence="3" id="KW-0804">Transcription</keyword>
<proteinExistence type="predicted"/>
<dbReference type="SUPFAM" id="SSF46689">
    <property type="entry name" value="Homeodomain-like"/>
    <property type="match status" value="1"/>
</dbReference>
<evidence type="ECO:0000259" key="5">
    <source>
        <dbReference type="PROSITE" id="PS50977"/>
    </source>
</evidence>
<dbReference type="InterPro" id="IPR036271">
    <property type="entry name" value="Tet_transcr_reg_TetR-rel_C_sf"/>
</dbReference>
<dbReference type="EMBL" id="CADIKH010000031">
    <property type="protein sequence ID" value="CAB3766959.1"/>
    <property type="molecule type" value="Genomic_DNA"/>
</dbReference>
<evidence type="ECO:0000313" key="6">
    <source>
        <dbReference type="EMBL" id="CAB3766959.1"/>
    </source>
</evidence>
<feature type="DNA-binding region" description="H-T-H motif" evidence="4">
    <location>
        <begin position="29"/>
        <end position="48"/>
    </location>
</feature>
<dbReference type="Gene3D" id="1.10.357.10">
    <property type="entry name" value="Tetracycline Repressor, domain 2"/>
    <property type="match status" value="1"/>
</dbReference>
<dbReference type="InterPro" id="IPR009057">
    <property type="entry name" value="Homeodomain-like_sf"/>
</dbReference>
<dbReference type="GO" id="GO:0003677">
    <property type="term" value="F:DNA binding"/>
    <property type="evidence" value="ECO:0007669"/>
    <property type="project" value="UniProtKB-UniRule"/>
</dbReference>
<gene>
    <name evidence="6" type="ORF">LMG29542_05486</name>
</gene>
<dbReference type="PANTHER" id="PTHR47506">
    <property type="entry name" value="TRANSCRIPTIONAL REGULATORY PROTEIN"/>
    <property type="match status" value="1"/>
</dbReference>
<organism evidence="6 7">
    <name type="scientific">Paraburkholderia humisilvae</name>
    <dbReference type="NCBI Taxonomy" id="627669"/>
    <lineage>
        <taxon>Bacteria</taxon>
        <taxon>Pseudomonadati</taxon>
        <taxon>Pseudomonadota</taxon>
        <taxon>Betaproteobacteria</taxon>
        <taxon>Burkholderiales</taxon>
        <taxon>Burkholderiaceae</taxon>
        <taxon>Paraburkholderia</taxon>
    </lineage>
</organism>
<dbReference type="SUPFAM" id="SSF48498">
    <property type="entry name" value="Tetracyclin repressor-like, C-terminal domain"/>
    <property type="match status" value="1"/>
</dbReference>
<dbReference type="Pfam" id="PF00440">
    <property type="entry name" value="TetR_N"/>
    <property type="match status" value="1"/>
</dbReference>
<evidence type="ECO:0000256" key="3">
    <source>
        <dbReference type="ARBA" id="ARBA00023163"/>
    </source>
</evidence>
<dbReference type="AlphaFoldDB" id="A0A6J5EK98"/>
<keyword evidence="2 4" id="KW-0238">DNA-binding</keyword>
<accession>A0A6J5EK98</accession>
<evidence type="ECO:0000256" key="1">
    <source>
        <dbReference type="ARBA" id="ARBA00023015"/>
    </source>
</evidence>
<name>A0A6J5EK98_9BURK</name>
<dbReference type="PANTHER" id="PTHR47506:SF1">
    <property type="entry name" value="HTH-TYPE TRANSCRIPTIONAL REGULATOR YJDC"/>
    <property type="match status" value="1"/>
</dbReference>
<reference evidence="6 7" key="1">
    <citation type="submission" date="2020-04" db="EMBL/GenBank/DDBJ databases">
        <authorList>
            <person name="De Canck E."/>
        </authorList>
    </citation>
    <scope>NUCLEOTIDE SEQUENCE [LARGE SCALE GENOMIC DNA]</scope>
    <source>
        <strain evidence="6 7">LMG 29542</strain>
    </source>
</reference>
<dbReference type="InterPro" id="IPR001647">
    <property type="entry name" value="HTH_TetR"/>
</dbReference>
<dbReference type="RefSeq" id="WP_175229553.1">
    <property type="nucleotide sequence ID" value="NZ_CADIKH010000031.1"/>
</dbReference>
<dbReference type="PROSITE" id="PS50977">
    <property type="entry name" value="HTH_TETR_2"/>
    <property type="match status" value="1"/>
</dbReference>
<dbReference type="Proteomes" id="UP000494363">
    <property type="component" value="Unassembled WGS sequence"/>
</dbReference>
<protein>
    <recommendedName>
        <fullName evidence="5">HTH tetR-type domain-containing protein</fullName>
    </recommendedName>
</protein>
<dbReference type="Gene3D" id="1.10.10.60">
    <property type="entry name" value="Homeodomain-like"/>
    <property type="match status" value="1"/>
</dbReference>
<keyword evidence="7" id="KW-1185">Reference proteome</keyword>
<feature type="domain" description="HTH tetR-type" evidence="5">
    <location>
        <begin position="6"/>
        <end position="66"/>
    </location>
</feature>
<evidence type="ECO:0000313" key="7">
    <source>
        <dbReference type="Proteomes" id="UP000494363"/>
    </source>
</evidence>
<evidence type="ECO:0000256" key="4">
    <source>
        <dbReference type="PROSITE-ProRule" id="PRU00335"/>
    </source>
</evidence>
<dbReference type="InterPro" id="IPR011075">
    <property type="entry name" value="TetR_C"/>
</dbReference>
<keyword evidence="1" id="KW-0805">Transcription regulation</keyword>
<evidence type="ECO:0000256" key="2">
    <source>
        <dbReference type="ARBA" id="ARBA00023125"/>
    </source>
</evidence>